<protein>
    <recommendedName>
        <fullName evidence="12">DNA 3'-5' helicase</fullName>
        <ecNumber evidence="12">5.6.2.4</ecNumber>
    </recommendedName>
    <alternativeName>
        <fullName evidence="13">DNA 3'-5' helicase II</fullName>
    </alternativeName>
</protein>
<evidence type="ECO:0000256" key="1">
    <source>
        <dbReference type="ARBA" id="ARBA00022722"/>
    </source>
</evidence>
<organism evidence="18 19">
    <name type="scientific">Albidovulum litorale</name>
    <dbReference type="NCBI Taxonomy" id="2984134"/>
    <lineage>
        <taxon>Bacteria</taxon>
        <taxon>Pseudomonadati</taxon>
        <taxon>Pseudomonadota</taxon>
        <taxon>Alphaproteobacteria</taxon>
        <taxon>Rhodobacterales</taxon>
        <taxon>Paracoccaceae</taxon>
        <taxon>Albidovulum</taxon>
    </lineage>
</organism>
<comment type="catalytic activity">
    <reaction evidence="11">
        <text>Couples ATP hydrolysis with the unwinding of duplex DNA by translocating in the 3'-5' direction.</text>
        <dbReference type="EC" id="5.6.2.4"/>
    </reaction>
</comment>
<dbReference type="InterPro" id="IPR000212">
    <property type="entry name" value="DNA_helicase_UvrD/REP"/>
</dbReference>
<dbReference type="Pfam" id="PF13361">
    <property type="entry name" value="UvrD_C"/>
    <property type="match status" value="1"/>
</dbReference>
<dbReference type="Pfam" id="PF00580">
    <property type="entry name" value="UvrD-helicase"/>
    <property type="match status" value="1"/>
</dbReference>
<evidence type="ECO:0000313" key="18">
    <source>
        <dbReference type="EMBL" id="MCV2872609.1"/>
    </source>
</evidence>
<keyword evidence="1" id="KW-0540">Nuclease</keyword>
<dbReference type="Gene3D" id="1.10.486.10">
    <property type="entry name" value="PCRA, domain 4"/>
    <property type="match status" value="1"/>
</dbReference>
<dbReference type="GO" id="GO:0004386">
    <property type="term" value="F:helicase activity"/>
    <property type="evidence" value="ECO:0007669"/>
    <property type="project" value="UniProtKB-KW"/>
</dbReference>
<feature type="binding site" evidence="15">
    <location>
        <begin position="24"/>
        <end position="31"/>
    </location>
    <ligand>
        <name>ATP</name>
        <dbReference type="ChEBI" id="CHEBI:30616"/>
    </ligand>
</feature>
<proteinExistence type="predicted"/>
<keyword evidence="7 15" id="KW-0067">ATP-binding</keyword>
<keyword evidence="2 15" id="KW-0547">Nucleotide-binding</keyword>
<dbReference type="InterPro" id="IPR027417">
    <property type="entry name" value="P-loop_NTPase"/>
</dbReference>
<keyword evidence="4 15" id="KW-0378">Hydrolase</keyword>
<keyword evidence="10" id="KW-0413">Isomerase</keyword>
<dbReference type="PANTHER" id="PTHR11070">
    <property type="entry name" value="UVRD / RECB / PCRA DNA HELICASE FAMILY MEMBER"/>
    <property type="match status" value="1"/>
</dbReference>
<evidence type="ECO:0000256" key="13">
    <source>
        <dbReference type="ARBA" id="ARBA00034923"/>
    </source>
</evidence>
<dbReference type="PANTHER" id="PTHR11070:SF2">
    <property type="entry name" value="ATP-DEPENDENT DNA HELICASE SRS2"/>
    <property type="match status" value="1"/>
</dbReference>
<evidence type="ECO:0000256" key="8">
    <source>
        <dbReference type="ARBA" id="ARBA00023125"/>
    </source>
</evidence>
<dbReference type="NCBIfam" id="TIGR02784">
    <property type="entry name" value="addA_alphas"/>
    <property type="match status" value="1"/>
</dbReference>
<sequence length="1124" mass="123327">MRRNDATEAQVRAADPGQSIWLSANAGSGKTRVLIDRVARLLMGGTEPQKILCLTYTKAAASEMQNRLFDRLGQWAMLPEDKLRQTLDDLGVDGRIDAETLARARRLFARAIETPGGLKIQTIHSFCAALLRRFPLEARVSPNFRELDDRAANLMREEIVEEQASGEDRDAFDAAAAFVSGEDLSGFLSDLCRNSVDFQDSMTREATLTAFGLDESYETSDLIAEVFVGGEAELVSSLIPLLLTSGPNDSKAGARLATLTFDRPGPDTLTVLESIFLYGKSAKAGPFTAKIGAFPTKTLQNGPAAPFMTELEALMLRVEAARAKRIALAAAEKTHALHRFAACFLPLYAARKAMGGWLDFDDLIDRAAALLSDRSVATWVLYRLDGGIDHILVDEAQDTSPGQWLVIERLAEEFTAGDGARDHVRTIFVVGDKKQSIYSFQGADLKAFDEMRRHFAEKHAAVSIAFHELELLHSFRSSAAILNVVDLTFDERVSRGLDGAFKHIAFHNALPGRVDLWPAMPKTKDPDEKEWYEPTDILPEDHHTVVLARQIAGEIRRLIDEGARIPLPNGDRAVHEGDFLILVQRRSALFHEIIRACKAAGLEIAGADRLKIGGELAVKDLAALLSFLATPEDDLSLAAVLRSPLFGWTEGQLYDLAQGRGDGVFLWAALRERAGDFPETTAILSDLRDQADFLRPFDLIERMLTRHDGRRKILARLGPEAEDGIDALLSQALAFERAEVPSLTGFLVWMETDEVEIKRRLDTASRAIRVMTVHGAKGLEAPIVILPDTAKPAERMRDEILHVDGRPVWKTKSDESPPQITDEIAVLRERQREERMRLLYVAMTRAEVWLIVCGAGDVGQGAESWYGLVADAMDKVGAEIVDGDVPGPLRRYSFGTWPMAGTVETATTPALPTLPSWVADRASSVVDVEATLSPSALGGPKALPGEAGLDEEAAKRRGTWLHLLLEHLPLWPEEDWPRIAEALTSTSEVPALSGEIDSVLSEARAVIASPDMVTILAEGTLAEVELTARVPALGGRRLLGTIDRLLIAPDHVVAIDYKSNAIVPDCPENVPVGILRQMGAYAAMLGEIYPDRRIETAILWTRTGRLMPLNPDIVRQALVRTTIP</sequence>
<keyword evidence="3" id="KW-0227">DNA damage</keyword>
<evidence type="ECO:0000256" key="3">
    <source>
        <dbReference type="ARBA" id="ARBA00022763"/>
    </source>
</evidence>
<evidence type="ECO:0000256" key="10">
    <source>
        <dbReference type="ARBA" id="ARBA00023235"/>
    </source>
</evidence>
<comment type="caution">
    <text evidence="18">The sequence shown here is derived from an EMBL/GenBank/DDBJ whole genome shotgun (WGS) entry which is preliminary data.</text>
</comment>
<evidence type="ECO:0000256" key="14">
    <source>
        <dbReference type="ARBA" id="ARBA00048988"/>
    </source>
</evidence>
<evidence type="ECO:0000256" key="11">
    <source>
        <dbReference type="ARBA" id="ARBA00034617"/>
    </source>
</evidence>
<dbReference type="EMBL" id="JAOWKZ010000002">
    <property type="protein sequence ID" value="MCV2872609.1"/>
    <property type="molecule type" value="Genomic_DNA"/>
</dbReference>
<dbReference type="InterPro" id="IPR011604">
    <property type="entry name" value="PDDEXK-like_dom_sf"/>
</dbReference>
<evidence type="ECO:0000256" key="7">
    <source>
        <dbReference type="ARBA" id="ARBA00022840"/>
    </source>
</evidence>
<name>A0ABT2ZN97_9RHOB</name>
<keyword evidence="8" id="KW-0238">DNA-binding</keyword>
<evidence type="ECO:0000256" key="12">
    <source>
        <dbReference type="ARBA" id="ARBA00034808"/>
    </source>
</evidence>
<dbReference type="PROSITE" id="PS51217">
    <property type="entry name" value="UVRD_HELICASE_CTER"/>
    <property type="match status" value="1"/>
</dbReference>
<evidence type="ECO:0000313" key="19">
    <source>
        <dbReference type="Proteomes" id="UP001652564"/>
    </source>
</evidence>
<dbReference type="InterPro" id="IPR014016">
    <property type="entry name" value="UvrD-like_ATP-bd"/>
</dbReference>
<evidence type="ECO:0000256" key="15">
    <source>
        <dbReference type="PROSITE-ProRule" id="PRU00560"/>
    </source>
</evidence>
<dbReference type="RefSeq" id="WP_263739789.1">
    <property type="nucleotide sequence ID" value="NZ_JAOWKZ010000002.1"/>
</dbReference>
<dbReference type="InterPro" id="IPR038726">
    <property type="entry name" value="PDDEXK_AddAB-type"/>
</dbReference>
<keyword evidence="19" id="KW-1185">Reference proteome</keyword>
<evidence type="ECO:0000256" key="9">
    <source>
        <dbReference type="ARBA" id="ARBA00023204"/>
    </source>
</evidence>
<reference evidence="18 19" key="1">
    <citation type="submission" date="2022-10" db="EMBL/GenBank/DDBJ databases">
        <title>Defluviimonas sp. nov., isolated from ocean surface sediments.</title>
        <authorList>
            <person name="He W."/>
            <person name="Wang L."/>
            <person name="Zhang D.-F."/>
        </authorList>
    </citation>
    <scope>NUCLEOTIDE SEQUENCE [LARGE SCALE GENOMIC DNA]</scope>
    <source>
        <strain evidence="18 19">WL0050</strain>
    </source>
</reference>
<dbReference type="Gene3D" id="3.40.50.300">
    <property type="entry name" value="P-loop containing nucleotide triphosphate hydrolases"/>
    <property type="match status" value="4"/>
</dbReference>
<evidence type="ECO:0000259" key="16">
    <source>
        <dbReference type="PROSITE" id="PS51198"/>
    </source>
</evidence>
<dbReference type="InterPro" id="IPR014017">
    <property type="entry name" value="DNA_helicase_UvrD-like_C"/>
</dbReference>
<dbReference type="Gene3D" id="3.90.320.10">
    <property type="match status" value="1"/>
</dbReference>
<dbReference type="InterPro" id="IPR014151">
    <property type="entry name" value="DNA_helicase_AddA"/>
</dbReference>
<feature type="domain" description="UvrD-like helicase ATP-binding" evidence="16">
    <location>
        <begin position="3"/>
        <end position="478"/>
    </location>
</feature>
<comment type="catalytic activity">
    <reaction evidence="14">
        <text>ATP + H2O = ADP + phosphate + H(+)</text>
        <dbReference type="Rhea" id="RHEA:13065"/>
        <dbReference type="ChEBI" id="CHEBI:15377"/>
        <dbReference type="ChEBI" id="CHEBI:15378"/>
        <dbReference type="ChEBI" id="CHEBI:30616"/>
        <dbReference type="ChEBI" id="CHEBI:43474"/>
        <dbReference type="ChEBI" id="CHEBI:456216"/>
        <dbReference type="EC" id="5.6.2.4"/>
    </reaction>
</comment>
<dbReference type="SUPFAM" id="SSF52540">
    <property type="entry name" value="P-loop containing nucleoside triphosphate hydrolases"/>
    <property type="match status" value="1"/>
</dbReference>
<accession>A0ABT2ZN97</accession>
<evidence type="ECO:0000259" key="17">
    <source>
        <dbReference type="PROSITE" id="PS51217"/>
    </source>
</evidence>
<dbReference type="PROSITE" id="PS51198">
    <property type="entry name" value="UVRD_HELICASE_ATP_BIND"/>
    <property type="match status" value="1"/>
</dbReference>
<keyword evidence="6" id="KW-0269">Exonuclease</keyword>
<keyword evidence="5 15" id="KW-0347">Helicase</keyword>
<evidence type="ECO:0000256" key="2">
    <source>
        <dbReference type="ARBA" id="ARBA00022741"/>
    </source>
</evidence>
<dbReference type="Pfam" id="PF12705">
    <property type="entry name" value="PDDEXK_1"/>
    <property type="match status" value="1"/>
</dbReference>
<evidence type="ECO:0000256" key="4">
    <source>
        <dbReference type="ARBA" id="ARBA00022801"/>
    </source>
</evidence>
<feature type="domain" description="UvrD-like helicase C-terminal" evidence="17">
    <location>
        <begin position="495"/>
        <end position="778"/>
    </location>
</feature>
<dbReference type="SUPFAM" id="SSF52980">
    <property type="entry name" value="Restriction endonuclease-like"/>
    <property type="match status" value="1"/>
</dbReference>
<gene>
    <name evidence="18" type="primary">addA</name>
    <name evidence="18" type="ORF">OEZ71_09890</name>
</gene>
<dbReference type="EC" id="5.6.2.4" evidence="12"/>
<dbReference type="Proteomes" id="UP001652564">
    <property type="component" value="Unassembled WGS sequence"/>
</dbReference>
<keyword evidence="9" id="KW-0234">DNA repair</keyword>
<evidence type="ECO:0000256" key="6">
    <source>
        <dbReference type="ARBA" id="ARBA00022839"/>
    </source>
</evidence>
<dbReference type="InterPro" id="IPR011335">
    <property type="entry name" value="Restrct_endonuc-II-like"/>
</dbReference>
<evidence type="ECO:0000256" key="5">
    <source>
        <dbReference type="ARBA" id="ARBA00022806"/>
    </source>
</evidence>